<dbReference type="Proteomes" id="UP001157974">
    <property type="component" value="Unassembled WGS sequence"/>
</dbReference>
<dbReference type="Gene3D" id="1.10.8.140">
    <property type="entry name" value="PDCD5-like"/>
    <property type="match status" value="1"/>
</dbReference>
<dbReference type="SUPFAM" id="SSF46950">
    <property type="entry name" value="Double-stranded DNA-binding domain"/>
    <property type="match status" value="1"/>
</dbReference>
<feature type="compositionally biased region" description="Acidic residues" evidence="2">
    <location>
        <begin position="136"/>
        <end position="145"/>
    </location>
</feature>
<accession>A0AAV8V0H3</accession>
<evidence type="ECO:0000256" key="1">
    <source>
        <dbReference type="ARBA" id="ARBA00010490"/>
    </source>
</evidence>
<feature type="region of interest" description="Disordered" evidence="2">
    <location>
        <begin position="119"/>
        <end position="145"/>
    </location>
</feature>
<dbReference type="AlphaFoldDB" id="A0AAV8V0H3"/>
<comment type="similarity">
    <text evidence="1">Belongs to the PDCD5 family.</text>
</comment>
<dbReference type="PANTHER" id="PTHR10840">
    <property type="entry name" value="PROGRAMMED CELL DEATH PROTEIN 5"/>
    <property type="match status" value="1"/>
</dbReference>
<dbReference type="InterPro" id="IPR036883">
    <property type="entry name" value="PDCD5-like_sf"/>
</dbReference>
<evidence type="ECO:0000313" key="3">
    <source>
        <dbReference type="EMBL" id="KAJ8907351.1"/>
    </source>
</evidence>
<dbReference type="PANTHER" id="PTHR10840:SF0">
    <property type="entry name" value="PROGRAMMED CELL DEATH PROTEIN 5"/>
    <property type="match status" value="1"/>
</dbReference>
<evidence type="ECO:0000313" key="4">
    <source>
        <dbReference type="Proteomes" id="UP001157974"/>
    </source>
</evidence>
<dbReference type="EMBL" id="JAMWBK010000002">
    <property type="protein sequence ID" value="KAJ8907351.1"/>
    <property type="molecule type" value="Genomic_DNA"/>
</dbReference>
<evidence type="ECO:0008006" key="5">
    <source>
        <dbReference type="Google" id="ProtNLM"/>
    </source>
</evidence>
<dbReference type="GO" id="GO:0003677">
    <property type="term" value="F:DNA binding"/>
    <property type="evidence" value="ECO:0007669"/>
    <property type="project" value="InterPro"/>
</dbReference>
<keyword evidence="4" id="KW-1185">Reference proteome</keyword>
<name>A0AAV8V0H3_9RHOD</name>
<proteinExistence type="inferred from homology"/>
<dbReference type="InterPro" id="IPR002836">
    <property type="entry name" value="PDCD5-like"/>
</dbReference>
<dbReference type="GO" id="GO:0005829">
    <property type="term" value="C:cytosol"/>
    <property type="evidence" value="ECO:0007669"/>
    <property type="project" value="TreeGrafter"/>
</dbReference>
<evidence type="ECO:0000256" key="2">
    <source>
        <dbReference type="SAM" id="MobiDB-lite"/>
    </source>
</evidence>
<feature type="compositionally biased region" description="Basic and acidic residues" evidence="2">
    <location>
        <begin position="9"/>
        <end position="18"/>
    </location>
</feature>
<comment type="caution">
    <text evidence="3">The sequence shown here is derived from an EMBL/GenBank/DDBJ whole genome shotgun (WGS) entry which is preliminary data.</text>
</comment>
<reference evidence="3 4" key="1">
    <citation type="journal article" date="2023" name="Nat. Commun.">
        <title>Origin of minicircular mitochondrial genomes in red algae.</title>
        <authorList>
            <person name="Lee Y."/>
            <person name="Cho C.H."/>
            <person name="Lee Y.M."/>
            <person name="Park S.I."/>
            <person name="Yang J.H."/>
            <person name="West J.A."/>
            <person name="Bhattacharya D."/>
            <person name="Yoon H.S."/>
        </authorList>
    </citation>
    <scope>NUCLEOTIDE SEQUENCE [LARGE SCALE GENOMIC DNA]</scope>
    <source>
        <strain evidence="3 4">CCMP1338</strain>
        <tissue evidence="3">Whole cell</tissue>
    </source>
</reference>
<dbReference type="Pfam" id="PF01984">
    <property type="entry name" value="dsDNA_bind"/>
    <property type="match status" value="1"/>
</dbReference>
<protein>
    <recommendedName>
        <fullName evidence="5">Programmed cell death protein 5</fullName>
    </recommendedName>
</protein>
<feature type="region of interest" description="Disordered" evidence="2">
    <location>
        <begin position="1"/>
        <end position="56"/>
    </location>
</feature>
<gene>
    <name evidence="3" type="ORF">NDN08_007465</name>
</gene>
<organism evidence="3 4">
    <name type="scientific">Rhodosorus marinus</name>
    <dbReference type="NCBI Taxonomy" id="101924"/>
    <lineage>
        <taxon>Eukaryota</taxon>
        <taxon>Rhodophyta</taxon>
        <taxon>Stylonematophyceae</taxon>
        <taxon>Stylonematales</taxon>
        <taxon>Stylonemataceae</taxon>
        <taxon>Rhodosorus</taxon>
    </lineage>
</organism>
<feature type="compositionally biased region" description="Basic and acidic residues" evidence="2">
    <location>
        <begin position="44"/>
        <end position="56"/>
    </location>
</feature>
<sequence length="145" mass="16011">MSENGMNVWEKRAMKRAQEGQSGLPPGGAPAPGQMDGAGGGPSAEEKAAQQRAQEEQRRIFLKQILTPQAAERLANIALVKPDKARQLENYLLSAAQTGRLGGQVSEEQLKSMLSQFTEAERKPKVTVSRRRTNFDDDDDDEDDW</sequence>
<dbReference type="GO" id="GO:0005634">
    <property type="term" value="C:nucleus"/>
    <property type="evidence" value="ECO:0007669"/>
    <property type="project" value="TreeGrafter"/>
</dbReference>